<dbReference type="AlphaFoldDB" id="A0A8J3B020"/>
<reference evidence="1" key="1">
    <citation type="journal article" date="2014" name="Int. J. Syst. Evol. Microbiol.">
        <title>Complete genome sequence of Corynebacterium casei LMG S-19264T (=DSM 44701T), isolated from a smear-ripened cheese.</title>
        <authorList>
            <consortium name="US DOE Joint Genome Institute (JGI-PGF)"/>
            <person name="Walter F."/>
            <person name="Albersmeier A."/>
            <person name="Kalinowski J."/>
            <person name="Ruckert C."/>
        </authorList>
    </citation>
    <scope>NUCLEOTIDE SEQUENCE</scope>
    <source>
        <strain evidence="1">CCM 7664</strain>
    </source>
</reference>
<dbReference type="InterPro" id="IPR042099">
    <property type="entry name" value="ANL_N_sf"/>
</dbReference>
<gene>
    <name evidence="1" type="ORF">GCM10011430_13360</name>
</gene>
<sequence>MWSRIERGTARLISEWGAASGDTIAYWGQGHQDALSLYFAAARCGIRLLPLEHASLRENATALLRQHRVAVLLHDDDIAVETLPAASFVPRIARLSSLVATRCHHYPPVDEKASVPSLILPADVQTPRSLLQLTEGITDVAATHTFRVTAALFDDDVFAPCVLPVLAAGGTILFR</sequence>
<protein>
    <submittedName>
        <fullName evidence="1">Uncharacterized protein</fullName>
    </submittedName>
</protein>
<comment type="caution">
    <text evidence="1">The sequence shown here is derived from an EMBL/GenBank/DDBJ whole genome shotgun (WGS) entry which is preliminary data.</text>
</comment>
<organism evidence="1 2">
    <name type="scientific">Oxalicibacterium solurbis</name>
    <dbReference type="NCBI Taxonomy" id="69280"/>
    <lineage>
        <taxon>Bacteria</taxon>
        <taxon>Pseudomonadati</taxon>
        <taxon>Pseudomonadota</taxon>
        <taxon>Betaproteobacteria</taxon>
        <taxon>Burkholderiales</taxon>
        <taxon>Oxalobacteraceae</taxon>
        <taxon>Oxalicibacterium</taxon>
    </lineage>
</organism>
<reference evidence="1" key="2">
    <citation type="submission" date="2020-09" db="EMBL/GenBank/DDBJ databases">
        <authorList>
            <person name="Sun Q."/>
            <person name="Sedlacek I."/>
        </authorList>
    </citation>
    <scope>NUCLEOTIDE SEQUENCE</scope>
    <source>
        <strain evidence="1">CCM 7664</strain>
    </source>
</reference>
<dbReference type="EMBL" id="BMDP01000002">
    <property type="protein sequence ID" value="GGI54162.1"/>
    <property type="molecule type" value="Genomic_DNA"/>
</dbReference>
<dbReference type="Gene3D" id="3.40.50.12780">
    <property type="entry name" value="N-terminal domain of ligase-like"/>
    <property type="match status" value="1"/>
</dbReference>
<proteinExistence type="predicted"/>
<name>A0A8J3B020_9BURK</name>
<accession>A0A8J3B020</accession>
<keyword evidence="2" id="KW-1185">Reference proteome</keyword>
<evidence type="ECO:0000313" key="1">
    <source>
        <dbReference type="EMBL" id="GGI54162.1"/>
    </source>
</evidence>
<dbReference type="Proteomes" id="UP000627205">
    <property type="component" value="Unassembled WGS sequence"/>
</dbReference>
<dbReference type="SUPFAM" id="SSF56801">
    <property type="entry name" value="Acetyl-CoA synthetase-like"/>
    <property type="match status" value="1"/>
</dbReference>
<evidence type="ECO:0000313" key="2">
    <source>
        <dbReference type="Proteomes" id="UP000627205"/>
    </source>
</evidence>